<proteinExistence type="predicted"/>
<dbReference type="SUPFAM" id="SSF110916">
    <property type="entry name" value="Peptidyl-tRNA hydrolase domain-like"/>
    <property type="match status" value="1"/>
</dbReference>
<dbReference type="NCBIfam" id="NF006718">
    <property type="entry name" value="PRK09256.1"/>
    <property type="match status" value="1"/>
</dbReference>
<dbReference type="PANTHER" id="PTHR47814">
    <property type="entry name" value="PEPTIDYL-TRNA HYDROLASE ARFB"/>
    <property type="match status" value="1"/>
</dbReference>
<keyword evidence="4" id="KW-1185">Reference proteome</keyword>
<feature type="region of interest" description="Disordered" evidence="1">
    <location>
        <begin position="104"/>
        <end position="140"/>
    </location>
</feature>
<dbReference type="GO" id="GO:0003747">
    <property type="term" value="F:translation release factor activity"/>
    <property type="evidence" value="ECO:0007669"/>
    <property type="project" value="InterPro"/>
</dbReference>
<evidence type="ECO:0000313" key="4">
    <source>
        <dbReference type="Proteomes" id="UP000095552"/>
    </source>
</evidence>
<dbReference type="InterPro" id="IPR000352">
    <property type="entry name" value="Pep_chain_release_fac_I"/>
</dbReference>
<sequence length="140" mass="16178">MPFDPQEISQRDFTSEFEFQSSRSSGPGGQNVNKVETRVSLKFSIPESILLNEPEKDRLMAKCKNRLNAENVLSIHSEKHRSQLRNKEETIAAFRKLIVAAFTDPKPRKKSKPSKAAIRKRLDDKKRHSDKKSSRRPPEY</sequence>
<organism evidence="3 4">
    <name type="scientific">Roseivirga misakiensis</name>
    <dbReference type="NCBI Taxonomy" id="1563681"/>
    <lineage>
        <taxon>Bacteria</taxon>
        <taxon>Pseudomonadati</taxon>
        <taxon>Bacteroidota</taxon>
        <taxon>Cytophagia</taxon>
        <taxon>Cytophagales</taxon>
        <taxon>Roseivirgaceae</taxon>
        <taxon>Roseivirga</taxon>
    </lineage>
</organism>
<comment type="caution">
    <text evidence="3">The sequence shown here is derived from an EMBL/GenBank/DDBJ whole genome shotgun (WGS) entry which is preliminary data.</text>
</comment>
<dbReference type="GO" id="GO:0072344">
    <property type="term" value="P:rescue of stalled ribosome"/>
    <property type="evidence" value="ECO:0007669"/>
    <property type="project" value="TreeGrafter"/>
</dbReference>
<dbReference type="EMBL" id="MDGQ01000005">
    <property type="protein sequence ID" value="OEK04748.1"/>
    <property type="molecule type" value="Genomic_DNA"/>
</dbReference>
<feature type="region of interest" description="Disordered" evidence="1">
    <location>
        <begin position="1"/>
        <end position="33"/>
    </location>
</feature>
<evidence type="ECO:0000256" key="1">
    <source>
        <dbReference type="SAM" id="MobiDB-lite"/>
    </source>
</evidence>
<dbReference type="AlphaFoldDB" id="A0A1E5T038"/>
<evidence type="ECO:0000313" key="3">
    <source>
        <dbReference type="EMBL" id="OEK04748.1"/>
    </source>
</evidence>
<name>A0A1E5T038_9BACT</name>
<accession>A0A1E5T038</accession>
<dbReference type="OrthoDB" id="9815709at2"/>
<dbReference type="STRING" id="1563681.BFP71_14985"/>
<dbReference type="Proteomes" id="UP000095552">
    <property type="component" value="Unassembled WGS sequence"/>
</dbReference>
<dbReference type="Gene3D" id="3.30.160.20">
    <property type="match status" value="1"/>
</dbReference>
<dbReference type="GO" id="GO:0004045">
    <property type="term" value="F:peptidyl-tRNA hydrolase activity"/>
    <property type="evidence" value="ECO:0007669"/>
    <property type="project" value="TreeGrafter"/>
</dbReference>
<feature type="compositionally biased region" description="Basic residues" evidence="1">
    <location>
        <begin position="107"/>
        <end position="119"/>
    </location>
</feature>
<evidence type="ECO:0000259" key="2">
    <source>
        <dbReference type="Pfam" id="PF00472"/>
    </source>
</evidence>
<gene>
    <name evidence="3" type="ORF">BFP71_14985</name>
</gene>
<reference evidence="3 4" key="1">
    <citation type="submission" date="2016-08" db="EMBL/GenBank/DDBJ databases">
        <title>Draft genome of Fabibacter sp. strain SK-8.</title>
        <authorList>
            <person name="Wong S.-K."/>
            <person name="Hamasaki K."/>
            <person name="Yoshizawa S."/>
        </authorList>
    </citation>
    <scope>NUCLEOTIDE SEQUENCE [LARGE SCALE GENOMIC DNA]</scope>
    <source>
        <strain evidence="3 4">SK-8</strain>
    </source>
</reference>
<feature type="compositionally biased region" description="Basic residues" evidence="1">
    <location>
        <begin position="128"/>
        <end position="140"/>
    </location>
</feature>
<feature type="compositionally biased region" description="Polar residues" evidence="1">
    <location>
        <begin position="15"/>
        <end position="33"/>
    </location>
</feature>
<protein>
    <recommendedName>
        <fullName evidence="2">Prokaryotic-type class I peptide chain release factors domain-containing protein</fullName>
    </recommendedName>
</protein>
<feature type="domain" description="Prokaryotic-type class I peptide chain release factors" evidence="2">
    <location>
        <begin position="15"/>
        <end position="132"/>
    </location>
</feature>
<dbReference type="Pfam" id="PF00472">
    <property type="entry name" value="RF-1"/>
    <property type="match status" value="1"/>
</dbReference>
<dbReference type="PANTHER" id="PTHR47814:SF1">
    <property type="entry name" value="PEPTIDYL-TRNA HYDROLASE ARFB"/>
    <property type="match status" value="1"/>
</dbReference>
<dbReference type="GO" id="GO:0043022">
    <property type="term" value="F:ribosome binding"/>
    <property type="evidence" value="ECO:0007669"/>
    <property type="project" value="TreeGrafter"/>
</dbReference>